<reference evidence="1" key="1">
    <citation type="journal article" date="2015" name="Nature">
        <title>Complex archaea that bridge the gap between prokaryotes and eukaryotes.</title>
        <authorList>
            <person name="Spang A."/>
            <person name="Saw J.H."/>
            <person name="Jorgensen S.L."/>
            <person name="Zaremba-Niedzwiedzka K."/>
            <person name="Martijn J."/>
            <person name="Lind A.E."/>
            <person name="van Eijk R."/>
            <person name="Schleper C."/>
            <person name="Guy L."/>
            <person name="Ettema T.J."/>
        </authorList>
    </citation>
    <scope>NUCLEOTIDE SEQUENCE</scope>
</reference>
<gene>
    <name evidence="1" type="ORF">LCGC14_2526070</name>
</gene>
<comment type="caution">
    <text evidence="1">The sequence shown here is derived from an EMBL/GenBank/DDBJ whole genome shotgun (WGS) entry which is preliminary data.</text>
</comment>
<dbReference type="AlphaFoldDB" id="A0A0F9AVD2"/>
<feature type="non-terminal residue" evidence="1">
    <location>
        <position position="79"/>
    </location>
</feature>
<organism evidence="1">
    <name type="scientific">marine sediment metagenome</name>
    <dbReference type="NCBI Taxonomy" id="412755"/>
    <lineage>
        <taxon>unclassified sequences</taxon>
        <taxon>metagenomes</taxon>
        <taxon>ecological metagenomes</taxon>
    </lineage>
</organism>
<dbReference type="EMBL" id="LAZR01040867">
    <property type="protein sequence ID" value="KKL13405.1"/>
    <property type="molecule type" value="Genomic_DNA"/>
</dbReference>
<accession>A0A0F9AVD2</accession>
<proteinExistence type="predicted"/>
<protein>
    <submittedName>
        <fullName evidence="1">Uncharacterized protein</fullName>
    </submittedName>
</protein>
<sequence>MKPALLAAFITLITFGWDDVLRGYFRPRGLYKRRTGKRKGKFVRRIPRFPEIGNELGTHLPGASEVKGTKWSNLGKTLW</sequence>
<name>A0A0F9AVD2_9ZZZZ</name>
<evidence type="ECO:0000313" key="1">
    <source>
        <dbReference type="EMBL" id="KKL13405.1"/>
    </source>
</evidence>